<dbReference type="EMBL" id="DS572702">
    <property type="protein sequence ID" value="EGY23488.1"/>
    <property type="molecule type" value="Genomic_DNA"/>
</dbReference>
<name>G2X3E1_VERDV</name>
<dbReference type="Proteomes" id="UP000001611">
    <property type="component" value="Chromosome 3"/>
</dbReference>
<dbReference type="InParanoid" id="G2X3E1"/>
<dbReference type="HOGENOM" id="CLU_2639989_0_0_1"/>
<evidence type="ECO:0000313" key="1">
    <source>
        <dbReference type="EMBL" id="EGY23488.1"/>
    </source>
</evidence>
<dbReference type="RefSeq" id="XP_009652825.1">
    <property type="nucleotide sequence ID" value="XM_009654530.1"/>
</dbReference>
<sequence length="77" mass="8395">MSFIIQSLSKDADFFKDAKTSPTTVDGSGQTVYWQNCSVLVFEKGNLTDRKGICDGEGEVRKGLTVWFGGGGKVKEE</sequence>
<dbReference type="KEGG" id="vda:VDAG_04926"/>
<reference evidence="1 2" key="1">
    <citation type="submission" date="2008-03" db="EMBL/GenBank/DDBJ databases">
        <title>The Genome Sequence of Verticillium dahliae VdLs.17.</title>
        <authorList>
            <consortium name="The Broad Institute Genome Sequencing Platform"/>
            <person name="Ma L.-J.J."/>
            <person name="Klosterman S.J."/>
            <person name="Subbarao K."/>
            <person name="Dobinson K."/>
            <person name="Veronese P."/>
            <person name="Kang S."/>
            <person name="Gold S.E."/>
            <person name="Young S."/>
            <person name="Jaffe D."/>
            <person name="Gnerre S."/>
            <person name="Berlin A."/>
            <person name="Heiman D."/>
            <person name="Hepburn T."/>
            <person name="Sykes S."/>
            <person name="Alvarado L."/>
            <person name="Kodira C.D."/>
            <person name="Lander E."/>
            <person name="Galagan J."/>
            <person name="Nusbaum C."/>
            <person name="Birren B."/>
        </authorList>
    </citation>
    <scope>NUCLEOTIDE SEQUENCE [LARGE SCALE GENOMIC DNA]</scope>
    <source>
        <strain evidence="2">VdLs.17 / ATCC MYA-4575 / FGSC 10137</strain>
    </source>
</reference>
<keyword evidence="2" id="KW-1185">Reference proteome</keyword>
<protein>
    <submittedName>
        <fullName evidence="1">Uncharacterized protein</fullName>
    </submittedName>
</protein>
<dbReference type="OMA" id="VYWKQCT"/>
<dbReference type="GeneID" id="20706389"/>
<organism evidence="1 2">
    <name type="scientific">Verticillium dahliae (strain VdLs.17 / ATCC MYA-4575 / FGSC 10137)</name>
    <name type="common">Verticillium wilt</name>
    <dbReference type="NCBI Taxonomy" id="498257"/>
    <lineage>
        <taxon>Eukaryota</taxon>
        <taxon>Fungi</taxon>
        <taxon>Dikarya</taxon>
        <taxon>Ascomycota</taxon>
        <taxon>Pezizomycotina</taxon>
        <taxon>Sordariomycetes</taxon>
        <taxon>Hypocreomycetidae</taxon>
        <taxon>Glomerellales</taxon>
        <taxon>Plectosphaerellaceae</taxon>
        <taxon>Verticillium</taxon>
    </lineage>
</organism>
<dbReference type="AlphaFoldDB" id="G2X3E1"/>
<gene>
    <name evidence="1" type="ORF">VDAG_04926</name>
</gene>
<evidence type="ECO:0000313" key="2">
    <source>
        <dbReference type="Proteomes" id="UP000001611"/>
    </source>
</evidence>
<proteinExistence type="predicted"/>
<accession>G2X3E1</accession>